<evidence type="ECO:0000313" key="2">
    <source>
        <dbReference type="Proteomes" id="UP001205612"/>
    </source>
</evidence>
<proteinExistence type="predicted"/>
<reference evidence="1 2" key="1">
    <citation type="submission" date="2022-08" db="EMBL/GenBank/DDBJ databases">
        <authorList>
            <person name="Somphong A."/>
            <person name="Phongsopitanun W."/>
        </authorList>
    </citation>
    <scope>NUCLEOTIDE SEQUENCE [LARGE SCALE GENOMIC DNA]</scope>
    <source>
        <strain evidence="1 2">LP11</strain>
    </source>
</reference>
<dbReference type="EMBL" id="JANUGP010000042">
    <property type="protein sequence ID" value="MCS0606022.1"/>
    <property type="molecule type" value="Genomic_DNA"/>
</dbReference>
<protein>
    <submittedName>
        <fullName evidence="1">Uncharacterized protein</fullName>
    </submittedName>
</protein>
<evidence type="ECO:0000313" key="1">
    <source>
        <dbReference type="EMBL" id="MCS0606022.1"/>
    </source>
</evidence>
<gene>
    <name evidence="1" type="ORF">NX794_33160</name>
</gene>
<organism evidence="1 2">
    <name type="scientific">Streptomyces pyxinicus</name>
    <dbReference type="NCBI Taxonomy" id="2970331"/>
    <lineage>
        <taxon>Bacteria</taxon>
        <taxon>Bacillati</taxon>
        <taxon>Actinomycetota</taxon>
        <taxon>Actinomycetes</taxon>
        <taxon>Kitasatosporales</taxon>
        <taxon>Streptomycetaceae</taxon>
        <taxon>Streptomyces</taxon>
    </lineage>
</organism>
<dbReference type="RefSeq" id="WP_258783385.1">
    <property type="nucleotide sequence ID" value="NZ_JANUGP010000042.1"/>
</dbReference>
<sequence>MQELRFDDIRFTTAVSSDQTWLRRTLGGHELSVQLAVGVSPFDEAGKILALEAELFGFDAAPAQRSRLGRITANLAYTPVVTVHRVNLVFPLTSLQVHAIEEARTGDVRFEIDLNATLPQAPGYPGCAQATENITLAKSTWEQQVAQLGPSAAFEMAVPYPLGDPQRAEVGRLLREAQRLLTTGEIRASILEVRRALEWVQHNVDWDRPGSKKLANQCNQTERWWRIQDALYSQTSGAMHNDPVTKDFLYDRAEAETLLAMTAALLRNVPATASPAAGPRP</sequence>
<accession>A0ABT2BBZ3</accession>
<name>A0ABT2BBZ3_9ACTN</name>
<comment type="caution">
    <text evidence="1">The sequence shown here is derived from an EMBL/GenBank/DDBJ whole genome shotgun (WGS) entry which is preliminary data.</text>
</comment>
<keyword evidence="2" id="KW-1185">Reference proteome</keyword>
<dbReference type="Proteomes" id="UP001205612">
    <property type="component" value="Unassembled WGS sequence"/>
</dbReference>